<dbReference type="EMBL" id="BABT02000026">
    <property type="protein sequence ID" value="GAA93997.1"/>
    <property type="molecule type" value="Genomic_DNA"/>
</dbReference>
<dbReference type="OrthoDB" id="2391627at2759"/>
<dbReference type="HOGENOM" id="CLU_152072_2_0_1"/>
<evidence type="ECO:0000313" key="1">
    <source>
        <dbReference type="EMBL" id="GAA93997.1"/>
    </source>
</evidence>
<evidence type="ECO:0000313" key="2">
    <source>
        <dbReference type="Proteomes" id="UP000009131"/>
    </source>
</evidence>
<accession>G7DTT7</accession>
<dbReference type="STRING" id="764103.G7DTT7"/>
<reference evidence="1 2" key="2">
    <citation type="journal article" date="2012" name="Open Biol.">
        <title>Characteristics of nucleosomes and linker DNA regions on the genome of the basidiomycete Mixia osmundae revealed by mono- and dinucleosome mapping.</title>
        <authorList>
            <person name="Nishida H."/>
            <person name="Kondo S."/>
            <person name="Matsumoto T."/>
            <person name="Suzuki Y."/>
            <person name="Yoshikawa H."/>
            <person name="Taylor T.D."/>
            <person name="Sugiyama J."/>
        </authorList>
    </citation>
    <scope>NUCLEOTIDE SEQUENCE [LARGE SCALE GENOMIC DNA]</scope>
    <source>
        <strain evidence="2">CBS 9802 / IAM 14324 / JCM 22182 / KY 12970</strain>
    </source>
</reference>
<dbReference type="Proteomes" id="UP000009131">
    <property type="component" value="Unassembled WGS sequence"/>
</dbReference>
<sequence>MRTTQLRMAKAPAPKPQPRFAMPVKAQAFNIMSITPSVMMRWAPTLAVWGVAAAGGILVYASSIPKFQQDVLLKVPLVKEYYKDTKPDEDKPF</sequence>
<gene>
    <name evidence="1" type="primary">Mo00644</name>
    <name evidence="1" type="ORF">E5Q_00644</name>
</gene>
<dbReference type="GO" id="GO:0005739">
    <property type="term" value="C:mitochondrion"/>
    <property type="evidence" value="ECO:0007669"/>
    <property type="project" value="GOC"/>
</dbReference>
<name>G7DTT7_MIXOS</name>
<organism evidence="1 2">
    <name type="scientific">Mixia osmundae (strain CBS 9802 / IAM 14324 / JCM 22182 / KY 12970)</name>
    <dbReference type="NCBI Taxonomy" id="764103"/>
    <lineage>
        <taxon>Eukaryota</taxon>
        <taxon>Fungi</taxon>
        <taxon>Dikarya</taxon>
        <taxon>Basidiomycota</taxon>
        <taxon>Pucciniomycotina</taxon>
        <taxon>Mixiomycetes</taxon>
        <taxon>Mixiales</taxon>
        <taxon>Mixiaceae</taxon>
        <taxon>Mixia</taxon>
    </lineage>
</organism>
<dbReference type="InterPro" id="IPR019182">
    <property type="entry name" value="Cytochrome_b-c1_su10_fun"/>
</dbReference>
<dbReference type="InParanoid" id="G7DTT7"/>
<comment type="caution">
    <text evidence="1">The sequence shown here is derived from an EMBL/GenBank/DDBJ whole genome shotgun (WGS) entry which is preliminary data.</text>
</comment>
<dbReference type="PANTHER" id="PTHR28254">
    <property type="entry name" value="CYTOCHROME B-C1 COMPLEX SUBUNIT 10"/>
    <property type="match status" value="1"/>
</dbReference>
<dbReference type="AlphaFoldDB" id="G7DTT7"/>
<keyword evidence="2" id="KW-1185">Reference proteome</keyword>
<dbReference type="FunCoup" id="G7DTT7">
    <property type="interactions" value="42"/>
</dbReference>
<dbReference type="eggNOG" id="ENOG502RIW5">
    <property type="taxonomic scope" value="Eukaryota"/>
</dbReference>
<protein>
    <submittedName>
        <fullName evidence="1">Uncharacterized protein</fullName>
    </submittedName>
</protein>
<reference evidence="1 2" key="1">
    <citation type="journal article" date="2011" name="J. Gen. Appl. Microbiol.">
        <title>Draft genome sequencing of the enigmatic basidiomycete Mixia osmundae.</title>
        <authorList>
            <person name="Nishida H."/>
            <person name="Nagatsuka Y."/>
            <person name="Sugiyama J."/>
        </authorList>
    </citation>
    <scope>NUCLEOTIDE SEQUENCE [LARGE SCALE GENOMIC DNA]</scope>
    <source>
        <strain evidence="2">CBS 9802 / IAM 14324 / JCM 22182 / KY 12970</strain>
    </source>
</reference>
<dbReference type="PANTHER" id="PTHR28254:SF1">
    <property type="entry name" value="CYTOCHROME B-C1 COMPLEX SUBUNIT 10, MITOCHONDRIAL"/>
    <property type="match status" value="1"/>
</dbReference>
<proteinExistence type="predicted"/>
<dbReference type="GO" id="GO:0006122">
    <property type="term" value="P:mitochondrial electron transport, ubiquinol to cytochrome c"/>
    <property type="evidence" value="ECO:0007669"/>
    <property type="project" value="InterPro"/>
</dbReference>
<dbReference type="Pfam" id="PF09796">
    <property type="entry name" value="QCR10"/>
    <property type="match status" value="1"/>
</dbReference>